<reference evidence="3" key="1">
    <citation type="submission" date="2016-06" db="UniProtKB">
        <authorList>
            <consortium name="WormBaseParasite"/>
        </authorList>
    </citation>
    <scope>IDENTIFICATION</scope>
</reference>
<dbReference type="AlphaFoldDB" id="A0A183I9U3"/>
<keyword evidence="2" id="KW-1185">Reference proteome</keyword>
<name>A0A183I9U3_9BILA</name>
<gene>
    <name evidence="1" type="ORF">SBAD_LOCUS387</name>
</gene>
<dbReference type="EMBL" id="UZAM01000919">
    <property type="protein sequence ID" value="VDO83025.1"/>
    <property type="molecule type" value="Genomic_DNA"/>
</dbReference>
<dbReference type="WBParaSite" id="SBAD_0000040601-mRNA-1">
    <property type="protein sequence ID" value="SBAD_0000040601-mRNA-1"/>
    <property type="gene ID" value="SBAD_0000040601"/>
</dbReference>
<reference evidence="1 2" key="2">
    <citation type="submission" date="2018-11" db="EMBL/GenBank/DDBJ databases">
        <authorList>
            <consortium name="Pathogen Informatics"/>
        </authorList>
    </citation>
    <scope>NUCLEOTIDE SEQUENCE [LARGE SCALE GENOMIC DNA]</scope>
</reference>
<evidence type="ECO:0000313" key="3">
    <source>
        <dbReference type="WBParaSite" id="SBAD_0000040601-mRNA-1"/>
    </source>
</evidence>
<proteinExistence type="predicted"/>
<evidence type="ECO:0000313" key="2">
    <source>
        <dbReference type="Proteomes" id="UP000270296"/>
    </source>
</evidence>
<organism evidence="3">
    <name type="scientific">Soboliphyme baturini</name>
    <dbReference type="NCBI Taxonomy" id="241478"/>
    <lineage>
        <taxon>Eukaryota</taxon>
        <taxon>Metazoa</taxon>
        <taxon>Ecdysozoa</taxon>
        <taxon>Nematoda</taxon>
        <taxon>Enoplea</taxon>
        <taxon>Dorylaimia</taxon>
        <taxon>Dioctophymatida</taxon>
        <taxon>Dioctophymatoidea</taxon>
        <taxon>Soboliphymatidae</taxon>
        <taxon>Soboliphyme</taxon>
    </lineage>
</organism>
<evidence type="ECO:0000313" key="1">
    <source>
        <dbReference type="EMBL" id="VDO83025.1"/>
    </source>
</evidence>
<dbReference type="Proteomes" id="UP000270296">
    <property type="component" value="Unassembled WGS sequence"/>
</dbReference>
<sequence length="77" mass="8886">MLFQWLATPCVGSTPKNLIKEVKDIKEFKKLLRVNKNVLVLFIKSSSVEDYQPLLKLCDEVAEKMYGKASIVYIFCE</sequence>
<accession>A0A183I9U3</accession>
<dbReference type="Gene3D" id="3.40.30.10">
    <property type="entry name" value="Glutaredoxin"/>
    <property type="match status" value="1"/>
</dbReference>
<protein>
    <submittedName>
        <fullName evidence="3">Thioredoxin-like_fold domain-containing protein</fullName>
    </submittedName>
</protein>